<proteinExistence type="predicted"/>
<sequence length="105" mass="11714">MAVVIQSIVADNTFNNDMMMEELKSTFFEEGIIIDALIAWGECLPHIVHLAALKLLLGIGRIFTTDLKDGDQQNYQDSATLLTSHEDDNVVLQPGIHSLIYPRCL</sequence>
<gene>
    <name evidence="1" type="ORF">M422DRAFT_50117</name>
</gene>
<dbReference type="Proteomes" id="UP000054279">
    <property type="component" value="Unassembled WGS sequence"/>
</dbReference>
<dbReference type="HOGENOM" id="CLU_2238329_0_0_1"/>
<dbReference type="EMBL" id="KN837162">
    <property type="protein sequence ID" value="KIJ38259.1"/>
    <property type="molecule type" value="Genomic_DNA"/>
</dbReference>
<organism evidence="1 2">
    <name type="scientific">Sphaerobolus stellatus (strain SS14)</name>
    <dbReference type="NCBI Taxonomy" id="990650"/>
    <lineage>
        <taxon>Eukaryota</taxon>
        <taxon>Fungi</taxon>
        <taxon>Dikarya</taxon>
        <taxon>Basidiomycota</taxon>
        <taxon>Agaricomycotina</taxon>
        <taxon>Agaricomycetes</taxon>
        <taxon>Phallomycetidae</taxon>
        <taxon>Geastrales</taxon>
        <taxon>Sphaerobolaceae</taxon>
        <taxon>Sphaerobolus</taxon>
    </lineage>
</organism>
<accession>A0A0C9UTR7</accession>
<evidence type="ECO:0000313" key="1">
    <source>
        <dbReference type="EMBL" id="KIJ38259.1"/>
    </source>
</evidence>
<dbReference type="OrthoDB" id="3259198at2759"/>
<keyword evidence="2" id="KW-1185">Reference proteome</keyword>
<name>A0A0C9UTR7_SPHS4</name>
<dbReference type="AlphaFoldDB" id="A0A0C9UTR7"/>
<evidence type="ECO:0000313" key="2">
    <source>
        <dbReference type="Proteomes" id="UP000054279"/>
    </source>
</evidence>
<protein>
    <submittedName>
        <fullName evidence="1">Uncharacterized protein</fullName>
    </submittedName>
</protein>
<reference evidence="1 2" key="1">
    <citation type="submission" date="2014-06" db="EMBL/GenBank/DDBJ databases">
        <title>Evolutionary Origins and Diversification of the Mycorrhizal Mutualists.</title>
        <authorList>
            <consortium name="DOE Joint Genome Institute"/>
            <consortium name="Mycorrhizal Genomics Consortium"/>
            <person name="Kohler A."/>
            <person name="Kuo A."/>
            <person name="Nagy L.G."/>
            <person name="Floudas D."/>
            <person name="Copeland A."/>
            <person name="Barry K.W."/>
            <person name="Cichocki N."/>
            <person name="Veneault-Fourrey C."/>
            <person name="LaButti K."/>
            <person name="Lindquist E.A."/>
            <person name="Lipzen A."/>
            <person name="Lundell T."/>
            <person name="Morin E."/>
            <person name="Murat C."/>
            <person name="Riley R."/>
            <person name="Ohm R."/>
            <person name="Sun H."/>
            <person name="Tunlid A."/>
            <person name="Henrissat B."/>
            <person name="Grigoriev I.V."/>
            <person name="Hibbett D.S."/>
            <person name="Martin F."/>
        </authorList>
    </citation>
    <scope>NUCLEOTIDE SEQUENCE [LARGE SCALE GENOMIC DNA]</scope>
    <source>
        <strain evidence="1 2">SS14</strain>
    </source>
</reference>